<feature type="transmembrane region" description="Helical" evidence="1">
    <location>
        <begin position="73"/>
        <end position="97"/>
    </location>
</feature>
<comment type="caution">
    <text evidence="2">The sequence shown here is derived from an EMBL/GenBank/DDBJ whole genome shotgun (WGS) entry which is preliminary data.</text>
</comment>
<gene>
    <name evidence="2" type="ORF">A3C06_02340</name>
</gene>
<organism evidence="2 3">
    <name type="scientific">Candidatus Taylorbacteria bacterium RIFCSPHIGHO2_02_FULL_46_13</name>
    <dbReference type="NCBI Taxonomy" id="1802312"/>
    <lineage>
        <taxon>Bacteria</taxon>
        <taxon>Candidatus Tayloriibacteriota</taxon>
    </lineage>
</organism>
<keyword evidence="1" id="KW-0812">Transmembrane</keyword>
<keyword evidence="1" id="KW-1133">Transmembrane helix</keyword>
<dbReference type="Proteomes" id="UP000177565">
    <property type="component" value="Unassembled WGS sequence"/>
</dbReference>
<reference evidence="2 3" key="1">
    <citation type="journal article" date="2016" name="Nat. Commun.">
        <title>Thousands of microbial genomes shed light on interconnected biogeochemical processes in an aquifer system.</title>
        <authorList>
            <person name="Anantharaman K."/>
            <person name="Brown C.T."/>
            <person name="Hug L.A."/>
            <person name="Sharon I."/>
            <person name="Castelle C.J."/>
            <person name="Probst A.J."/>
            <person name="Thomas B.C."/>
            <person name="Singh A."/>
            <person name="Wilkins M.J."/>
            <person name="Karaoz U."/>
            <person name="Brodie E.L."/>
            <person name="Williams K.H."/>
            <person name="Hubbard S.S."/>
            <person name="Banfield J.F."/>
        </authorList>
    </citation>
    <scope>NUCLEOTIDE SEQUENCE [LARGE SCALE GENOMIC DNA]</scope>
</reference>
<protein>
    <submittedName>
        <fullName evidence="2">Uncharacterized protein</fullName>
    </submittedName>
</protein>
<accession>A0A1G2MUC7</accession>
<feature type="transmembrane region" description="Helical" evidence="1">
    <location>
        <begin position="109"/>
        <end position="130"/>
    </location>
</feature>
<evidence type="ECO:0000313" key="2">
    <source>
        <dbReference type="EMBL" id="OHA26859.1"/>
    </source>
</evidence>
<dbReference type="AlphaFoldDB" id="A0A1G2MUC7"/>
<dbReference type="Pfam" id="PF18895">
    <property type="entry name" value="T4SS_pilin"/>
    <property type="match status" value="1"/>
</dbReference>
<name>A0A1G2MUC7_9BACT</name>
<sequence>MTRLNRELNTGVRKLLPILLVFFFLFGIPLLSLAADSVAPTRLVPECNVWNSTTHKLDNPCGWAHVVQLANNLLTFMVFIAVPLAAIAFAWAGFLYLSARGNPGQISKAHGIFLNVAIGLGIVLIAWLAVDQILKALATTGSYIPVLQ</sequence>
<proteinExistence type="predicted"/>
<evidence type="ECO:0000256" key="1">
    <source>
        <dbReference type="SAM" id="Phobius"/>
    </source>
</evidence>
<dbReference type="InterPro" id="IPR043993">
    <property type="entry name" value="T4SS_pilin"/>
</dbReference>
<dbReference type="STRING" id="1802312.A3C06_02340"/>
<evidence type="ECO:0000313" key="3">
    <source>
        <dbReference type="Proteomes" id="UP000177565"/>
    </source>
</evidence>
<keyword evidence="1" id="KW-0472">Membrane</keyword>
<dbReference type="EMBL" id="MHRQ01000015">
    <property type="protein sequence ID" value="OHA26859.1"/>
    <property type="molecule type" value="Genomic_DNA"/>
</dbReference>